<gene>
    <name evidence="1" type="ORF">J057_14245</name>
</gene>
<dbReference type="OrthoDB" id="6362743at2"/>
<reference evidence="1 2" key="1">
    <citation type="journal article" date="2013" name="Genome Announc.">
        <title>Genome Sequence of the Polycyclic Aromatic Hydrocarbon-Degrading Bacterium Strain Marinobacter nanhaiticus D15-8WT.</title>
        <authorList>
            <person name="Cui Z."/>
            <person name="Gao W."/>
            <person name="Li Q."/>
            <person name="Xu G."/>
            <person name="Zheng L."/>
        </authorList>
    </citation>
    <scope>NUCLEOTIDE SEQUENCE [LARGE SCALE GENOMIC DNA]</scope>
    <source>
        <strain evidence="1 2">D15-8W</strain>
    </source>
</reference>
<dbReference type="RefSeq" id="WP_004580799.1">
    <property type="nucleotide sequence ID" value="NZ_AP028878.1"/>
</dbReference>
<dbReference type="AlphaFoldDB" id="N6VXG7"/>
<keyword evidence="2" id="KW-1185">Reference proteome</keyword>
<sequence length="249" mass="28987">MNTTDETTLEWHADECQFLRSHGVISSQTELEGLPPLKSRWIHHTLREVYITPSGYVLKRFCQFPGRKDFRRVWVREHRALVKLEGLPVPRTLGYIRAEHSPGHHSILYVRSCLAGQPLQRIEPTDISKVAVLFAAFHGRGVVTLDPQPENFLHPENEPDKLAFIDFGRARVYRLMNPLLHIAIGKEMLRLTREGQLSADELDQLMARYAVERKIGVLASHLVRLGLGFWRWRYRSKDRKRANRRRARS</sequence>
<dbReference type="Proteomes" id="UP000013165">
    <property type="component" value="Unassembled WGS sequence"/>
</dbReference>
<proteinExistence type="predicted"/>
<dbReference type="PATRIC" id="fig|626887.3.peg.2843"/>
<evidence type="ECO:0000313" key="1">
    <source>
        <dbReference type="EMBL" id="ENO12569.1"/>
    </source>
</evidence>
<organism evidence="1 2">
    <name type="scientific">Marinobacter nanhaiticus D15-8W</name>
    <dbReference type="NCBI Taxonomy" id="626887"/>
    <lineage>
        <taxon>Bacteria</taxon>
        <taxon>Pseudomonadati</taxon>
        <taxon>Pseudomonadota</taxon>
        <taxon>Gammaproteobacteria</taxon>
        <taxon>Pseudomonadales</taxon>
        <taxon>Marinobacteraceae</taxon>
        <taxon>Marinobacter</taxon>
    </lineage>
</organism>
<dbReference type="InterPro" id="IPR011009">
    <property type="entry name" value="Kinase-like_dom_sf"/>
</dbReference>
<dbReference type="HOGENOM" id="CLU_1114777_0_0_6"/>
<name>N6VXG7_9GAMM</name>
<protein>
    <recommendedName>
        <fullName evidence="3">Serine/threonine protein kinase</fullName>
    </recommendedName>
</protein>
<dbReference type="STRING" id="626887.J057_14245"/>
<accession>N6VXG7</accession>
<dbReference type="EMBL" id="APLQ01000014">
    <property type="protein sequence ID" value="ENO12569.1"/>
    <property type="molecule type" value="Genomic_DNA"/>
</dbReference>
<evidence type="ECO:0008006" key="3">
    <source>
        <dbReference type="Google" id="ProtNLM"/>
    </source>
</evidence>
<comment type="caution">
    <text evidence="1">The sequence shown here is derived from an EMBL/GenBank/DDBJ whole genome shotgun (WGS) entry which is preliminary data.</text>
</comment>
<dbReference type="SUPFAM" id="SSF56112">
    <property type="entry name" value="Protein kinase-like (PK-like)"/>
    <property type="match status" value="1"/>
</dbReference>
<evidence type="ECO:0000313" key="2">
    <source>
        <dbReference type="Proteomes" id="UP000013165"/>
    </source>
</evidence>